<dbReference type="EMBL" id="LC066369">
    <property type="protein sequence ID" value="BAT25339.1"/>
    <property type="molecule type" value="Genomic_DNA"/>
</dbReference>
<dbReference type="PANTHER" id="PTHR12526:SF510">
    <property type="entry name" value="D-INOSITOL 3-PHOSPHATE GLYCOSYLTRANSFERASE"/>
    <property type="match status" value="1"/>
</dbReference>
<dbReference type="Pfam" id="PF13477">
    <property type="entry name" value="Glyco_trans_4_2"/>
    <property type="match status" value="1"/>
</dbReference>
<evidence type="ECO:0000313" key="4">
    <source>
        <dbReference type="EMBL" id="BAT25339.1"/>
    </source>
</evidence>
<feature type="domain" description="Glycosyltransferase subfamily 4-like N-terminal" evidence="3">
    <location>
        <begin position="6"/>
        <end position="127"/>
    </location>
</feature>
<evidence type="ECO:0000259" key="3">
    <source>
        <dbReference type="Pfam" id="PF13477"/>
    </source>
</evidence>
<evidence type="ECO:0000256" key="2">
    <source>
        <dbReference type="ARBA" id="ARBA00022679"/>
    </source>
</evidence>
<dbReference type="SUPFAM" id="SSF53756">
    <property type="entry name" value="UDP-Glycosyltransferase/glycogen phosphorylase"/>
    <property type="match status" value="1"/>
</dbReference>
<dbReference type="Gene3D" id="3.40.50.2000">
    <property type="entry name" value="Glycogen Phosphorylase B"/>
    <property type="match status" value="2"/>
</dbReference>
<dbReference type="GO" id="GO:0016757">
    <property type="term" value="F:glycosyltransferase activity"/>
    <property type="evidence" value="ECO:0007669"/>
    <property type="project" value="UniProtKB-KW"/>
</dbReference>
<sequence length="376" mass="40960">MNGGRRLAFIVTEDWFFASHFLPMIRAARDAGLEPVVIARVRKHGDRIADAGARVIAFEADRRSLNPFAILGSIARMAAILRRENIDRVHLIALRSIIVGSVAASLAGIGKRVFAVTGGGVLTARKDRLGRFSARSIVWLIRKALETRETQYLFENPDDPVSFGFEQGNARVTIVGGAGIDPDHFRPTPMPEIPPLKVAIVARMVWSKGIDLAVEAVTRARARGGAIELSLFGAPDAQNPKSIPKATLQSWSAREGIDWHGVAIDVRAVWSVHHVACLPSRGGEGLPRTLLEAAACGRALLTTDVPGCRSFVRDRVDGLVVAPDDVKALEDALVSLWFDPDRVRSYGASARDRVERGFTERDVVAATTALYRRWGP</sequence>
<reference evidence="4" key="1">
    <citation type="journal article" date="2015" name="Proc. Natl. Acad. Sci. U.S.A.">
        <title>Bacterial clade with the ribosomal RNA operon on a small plasmid rather than the chromosome.</title>
        <authorList>
            <person name="Anda M."/>
            <person name="Ohtsubo Y."/>
            <person name="Okubo T."/>
            <person name="Sugawara M."/>
            <person name="Nagata Y."/>
            <person name="Tsuda M."/>
            <person name="Minamisawa K."/>
            <person name="Mitsui H."/>
        </authorList>
    </citation>
    <scope>NUCLEOTIDE SEQUENCE</scope>
    <source>
        <strain evidence="4">DSM 21988</strain>
    </source>
</reference>
<keyword evidence="2 4" id="KW-0808">Transferase</keyword>
<accession>A0A0P0YVK2</accession>
<proteinExistence type="predicted"/>
<evidence type="ECO:0000256" key="1">
    <source>
        <dbReference type="ARBA" id="ARBA00022676"/>
    </source>
</evidence>
<dbReference type="Pfam" id="PF13692">
    <property type="entry name" value="Glyco_trans_1_4"/>
    <property type="match status" value="1"/>
</dbReference>
<name>A0A0P0YVK2_9HYPH</name>
<dbReference type="InterPro" id="IPR028098">
    <property type="entry name" value="Glyco_trans_4-like_N"/>
</dbReference>
<keyword evidence="1" id="KW-0328">Glycosyltransferase</keyword>
<dbReference type="RefSeq" id="WP_060610478.1">
    <property type="nucleotide sequence ID" value="NZ_BBWQ01000025.1"/>
</dbReference>
<organism evidence="4">
    <name type="scientific">Aureimonas altamirensis</name>
    <dbReference type="NCBI Taxonomy" id="370622"/>
    <lineage>
        <taxon>Bacteria</taxon>
        <taxon>Pseudomonadati</taxon>
        <taxon>Pseudomonadota</taxon>
        <taxon>Alphaproteobacteria</taxon>
        <taxon>Hyphomicrobiales</taxon>
        <taxon>Aurantimonadaceae</taxon>
        <taxon>Aureimonas</taxon>
    </lineage>
</organism>
<dbReference type="CDD" id="cd03808">
    <property type="entry name" value="GT4_CapM-like"/>
    <property type="match status" value="1"/>
</dbReference>
<dbReference type="PANTHER" id="PTHR12526">
    <property type="entry name" value="GLYCOSYLTRANSFERASE"/>
    <property type="match status" value="1"/>
</dbReference>
<dbReference type="AlphaFoldDB" id="A0A0P0YVK2"/>
<protein>
    <submittedName>
        <fullName evidence="4">Glycosyltransferase</fullName>
    </submittedName>
</protein>